<evidence type="ECO:0000256" key="5">
    <source>
        <dbReference type="SAM" id="Phobius"/>
    </source>
</evidence>
<proteinExistence type="predicted"/>
<reference evidence="7 8" key="1">
    <citation type="journal article" date="2020" name="Int. J. Syst. Evol. Microbiol.">
        <title>Tenacibaculum piscium sp. nov., isolated from skin ulcers of sea-farmed fish, and description of Tenacibaculum finnmarkense sp. nov. with subdivision into genomovars finnmarkense and ulcerans.</title>
        <authorList>
            <person name="Olsen A.B."/>
            <person name="Spilsberg B."/>
            <person name="Nilsen H.K."/>
            <person name="Lagesen K."/>
            <person name="Gulla S."/>
            <person name="Avendano-Herrera R."/>
            <person name="Irgang R."/>
            <person name="Duchaud E."/>
            <person name="Colquhoun D.J."/>
        </authorList>
    </citation>
    <scope>NUCLEOTIDE SEQUENCE [LARGE SCALE GENOMIC DNA]</scope>
    <source>
        <strain evidence="7 8">TNO037</strain>
    </source>
</reference>
<keyword evidence="4 5" id="KW-0472">Membrane</keyword>
<protein>
    <submittedName>
        <fullName evidence="7">DUF1232 domain-containing protein</fullName>
    </submittedName>
</protein>
<evidence type="ECO:0000256" key="1">
    <source>
        <dbReference type="ARBA" id="ARBA00004127"/>
    </source>
</evidence>
<evidence type="ECO:0000256" key="4">
    <source>
        <dbReference type="ARBA" id="ARBA00023136"/>
    </source>
</evidence>
<evidence type="ECO:0000313" key="7">
    <source>
        <dbReference type="EMBL" id="MBE7694670.1"/>
    </source>
</evidence>
<keyword evidence="8" id="KW-1185">Reference proteome</keyword>
<comment type="caution">
    <text evidence="7">The sequence shown here is derived from an EMBL/GenBank/DDBJ whole genome shotgun (WGS) entry which is preliminary data.</text>
</comment>
<accession>A0AAP1RE76</accession>
<evidence type="ECO:0000313" key="8">
    <source>
        <dbReference type="Proteomes" id="UP000806077"/>
    </source>
</evidence>
<sequence length="119" mass="13432">MNTSQKEKSEELFEKFSQQEVSQADFENAEKKSKNLGEQMDNFILLLGMLKDSWNGTYQLNKTSLAIIVGALLYVVSPIDAIPDFIPVLGWLDDIAIVAFAMSKLKSVIQDYKNFKGIH</sequence>
<dbReference type="EMBL" id="WXXV01000003">
    <property type="protein sequence ID" value="MBE7694670.1"/>
    <property type="molecule type" value="Genomic_DNA"/>
</dbReference>
<dbReference type="Pfam" id="PF06803">
    <property type="entry name" value="DUF1232"/>
    <property type="match status" value="1"/>
</dbReference>
<comment type="subcellular location">
    <subcellularLocation>
        <location evidence="1">Endomembrane system</location>
        <topology evidence="1">Multi-pass membrane protein</topology>
    </subcellularLocation>
</comment>
<name>A0AAP1RE76_9FLAO</name>
<evidence type="ECO:0000259" key="6">
    <source>
        <dbReference type="Pfam" id="PF06803"/>
    </source>
</evidence>
<dbReference type="AlphaFoldDB" id="A0AAP1RE76"/>
<feature type="transmembrane region" description="Helical" evidence="5">
    <location>
        <begin position="60"/>
        <end position="79"/>
    </location>
</feature>
<dbReference type="InterPro" id="IPR010652">
    <property type="entry name" value="DUF1232"/>
</dbReference>
<evidence type="ECO:0000256" key="3">
    <source>
        <dbReference type="ARBA" id="ARBA00022989"/>
    </source>
</evidence>
<feature type="domain" description="DUF1232" evidence="6">
    <location>
        <begin position="65"/>
        <end position="100"/>
    </location>
</feature>
<dbReference type="Proteomes" id="UP000806077">
    <property type="component" value="Unassembled WGS sequence"/>
</dbReference>
<gene>
    <name evidence="7" type="ORF">F7645_04435</name>
</gene>
<keyword evidence="3 5" id="KW-1133">Transmembrane helix</keyword>
<organism evidence="7 8">
    <name type="scientific">Tenacibaculum finnmarkense genomovar finnmarkense</name>
    <dbReference type="NCBI Taxonomy" id="1458503"/>
    <lineage>
        <taxon>Bacteria</taxon>
        <taxon>Pseudomonadati</taxon>
        <taxon>Bacteroidota</taxon>
        <taxon>Flavobacteriia</taxon>
        <taxon>Flavobacteriales</taxon>
        <taxon>Flavobacteriaceae</taxon>
        <taxon>Tenacibaculum</taxon>
        <taxon>Tenacibaculum finnmarkense</taxon>
    </lineage>
</organism>
<keyword evidence="2 5" id="KW-0812">Transmembrane</keyword>
<evidence type="ECO:0000256" key="2">
    <source>
        <dbReference type="ARBA" id="ARBA00022692"/>
    </source>
</evidence>
<dbReference type="GO" id="GO:0012505">
    <property type="term" value="C:endomembrane system"/>
    <property type="evidence" value="ECO:0007669"/>
    <property type="project" value="UniProtKB-SubCell"/>
</dbReference>
<dbReference type="RefSeq" id="WP_101914855.1">
    <property type="nucleotide sequence ID" value="NZ_JAFMUB010000001.1"/>
</dbReference>